<reference evidence="2 3" key="1">
    <citation type="submission" date="2017-06" db="EMBL/GenBank/DDBJ databases">
        <title>Celeribacter sp. TSPH2 complete genome sequence.</title>
        <authorList>
            <person name="Woo J.-H."/>
            <person name="Kim H.-S."/>
        </authorList>
    </citation>
    <scope>NUCLEOTIDE SEQUENCE [LARGE SCALE GENOMIC DNA]</scope>
    <source>
        <strain evidence="2 3">TSPH2</strain>
    </source>
</reference>
<keyword evidence="1" id="KW-0732">Signal</keyword>
<keyword evidence="3" id="KW-1185">Reference proteome</keyword>
<dbReference type="Proteomes" id="UP000217935">
    <property type="component" value="Chromosome"/>
</dbReference>
<dbReference type="OrthoDB" id="8578120at2"/>
<evidence type="ECO:0000313" key="3">
    <source>
        <dbReference type="Proteomes" id="UP000217935"/>
    </source>
</evidence>
<evidence type="ECO:0000256" key="1">
    <source>
        <dbReference type="SAM" id="SignalP"/>
    </source>
</evidence>
<dbReference type="EMBL" id="CP022196">
    <property type="protein sequence ID" value="ATG46950.1"/>
    <property type="molecule type" value="Genomic_DNA"/>
</dbReference>
<evidence type="ECO:0000313" key="2">
    <source>
        <dbReference type="EMBL" id="ATG46950.1"/>
    </source>
</evidence>
<gene>
    <name evidence="2" type="ORF">CEW89_04830</name>
</gene>
<name>A0A291GA82_9RHOB</name>
<dbReference type="KEGG" id="ceh:CEW89_04830"/>
<protein>
    <recommendedName>
        <fullName evidence="4">Sel1 repeat family protein</fullName>
    </recommendedName>
</protein>
<organism evidence="2 3">
    <name type="scientific">Celeribacter ethanolicus</name>
    <dbReference type="NCBI Taxonomy" id="1758178"/>
    <lineage>
        <taxon>Bacteria</taxon>
        <taxon>Pseudomonadati</taxon>
        <taxon>Pseudomonadota</taxon>
        <taxon>Alphaproteobacteria</taxon>
        <taxon>Rhodobacterales</taxon>
        <taxon>Roseobacteraceae</taxon>
        <taxon>Celeribacter</taxon>
    </lineage>
</organism>
<accession>A0A291GA82</accession>
<dbReference type="InterPro" id="IPR006597">
    <property type="entry name" value="Sel1-like"/>
</dbReference>
<evidence type="ECO:0008006" key="4">
    <source>
        <dbReference type="Google" id="ProtNLM"/>
    </source>
</evidence>
<dbReference type="Gene3D" id="1.25.40.10">
    <property type="entry name" value="Tetratricopeptide repeat domain"/>
    <property type="match status" value="1"/>
</dbReference>
<feature type="signal peptide" evidence="1">
    <location>
        <begin position="1"/>
        <end position="19"/>
    </location>
</feature>
<dbReference type="SMART" id="SM00671">
    <property type="entry name" value="SEL1"/>
    <property type="match status" value="2"/>
</dbReference>
<dbReference type="InterPro" id="IPR011990">
    <property type="entry name" value="TPR-like_helical_dom_sf"/>
</dbReference>
<dbReference type="RefSeq" id="WP_096805108.1">
    <property type="nucleotide sequence ID" value="NZ_CP022196.1"/>
</dbReference>
<sequence length="226" mass="24511">MRLPVLTALTAMLSLPALADPLPSYWQDDRDFYNEIADAACVGSADDSDFDRLITAAIQEANAPAMIALRWMVLSESCVQYNPDGDLLTNSLMVMAALQAYPIAQSNLAGSYLHGYYGIEQNPDEAEALYDQAIQGGYGEAASEYARALIEGDILTRDLDKAADLLAVAEREGVEAATLAPLRTRLSELGGAEVGEPHIDPSWDGVDTRRLAEWLYEGLYGSDDTE</sequence>
<feature type="chain" id="PRO_5012922887" description="Sel1 repeat family protein" evidence="1">
    <location>
        <begin position="20"/>
        <end position="226"/>
    </location>
</feature>
<dbReference type="STRING" id="1758178.GCA_001550095_02808"/>
<dbReference type="SUPFAM" id="SSF81901">
    <property type="entry name" value="HCP-like"/>
    <property type="match status" value="1"/>
</dbReference>
<proteinExistence type="predicted"/>
<dbReference type="AlphaFoldDB" id="A0A291GA82"/>